<dbReference type="InterPro" id="IPR006156">
    <property type="entry name" value="Dihydroneopterin_aldolase"/>
</dbReference>
<comment type="similarity">
    <text evidence="4 8">Belongs to the DHNA family.</text>
</comment>
<evidence type="ECO:0000313" key="11">
    <source>
        <dbReference type="Proteomes" id="UP000537130"/>
    </source>
</evidence>
<dbReference type="SUPFAM" id="SSF55620">
    <property type="entry name" value="Tetrahydrobiopterin biosynthesis enzymes-like"/>
    <property type="match status" value="1"/>
</dbReference>
<evidence type="ECO:0000256" key="4">
    <source>
        <dbReference type="ARBA" id="ARBA00005708"/>
    </source>
</evidence>
<dbReference type="GO" id="GO:0046654">
    <property type="term" value="P:tetrahydrofolate biosynthetic process"/>
    <property type="evidence" value="ECO:0007669"/>
    <property type="project" value="UniProtKB-UniRule"/>
</dbReference>
<dbReference type="GO" id="GO:0046656">
    <property type="term" value="P:folic acid biosynthetic process"/>
    <property type="evidence" value="ECO:0007669"/>
    <property type="project" value="UniProtKB-UniRule"/>
</dbReference>
<dbReference type="PANTHER" id="PTHR42844:SF1">
    <property type="entry name" value="DIHYDRONEOPTERIN ALDOLASE 1-RELATED"/>
    <property type="match status" value="1"/>
</dbReference>
<dbReference type="GO" id="GO:0016853">
    <property type="term" value="F:isomerase activity"/>
    <property type="evidence" value="ECO:0007669"/>
    <property type="project" value="UniProtKB-KW"/>
</dbReference>
<dbReference type="InterPro" id="IPR043133">
    <property type="entry name" value="GTP-CH-I_C/QueF"/>
</dbReference>
<evidence type="ECO:0000256" key="5">
    <source>
        <dbReference type="ARBA" id="ARBA00022909"/>
    </source>
</evidence>
<evidence type="ECO:0000256" key="6">
    <source>
        <dbReference type="ARBA" id="ARBA00023235"/>
    </source>
</evidence>
<evidence type="ECO:0000256" key="7">
    <source>
        <dbReference type="ARBA" id="ARBA00023239"/>
    </source>
</evidence>
<organism evidence="10 11">
    <name type="scientific">Litorivivens lipolytica</name>
    <dbReference type="NCBI Taxonomy" id="1524264"/>
    <lineage>
        <taxon>Bacteria</taxon>
        <taxon>Pseudomonadati</taxon>
        <taxon>Pseudomonadota</taxon>
        <taxon>Gammaproteobacteria</taxon>
        <taxon>Litorivivens</taxon>
    </lineage>
</organism>
<protein>
    <recommendedName>
        <fullName evidence="8">7,8-dihydroneopterin aldolase</fullName>
        <ecNumber evidence="8">4.1.2.25</ecNumber>
    </recommendedName>
</protein>
<gene>
    <name evidence="10" type="ORF">FHR99_002389</name>
</gene>
<feature type="domain" description="Dihydroneopterin aldolase/epimerase" evidence="9">
    <location>
        <begin position="4"/>
        <end position="114"/>
    </location>
</feature>
<dbReference type="CDD" id="cd00534">
    <property type="entry name" value="DHNA_DHNTPE"/>
    <property type="match status" value="1"/>
</dbReference>
<dbReference type="EC" id="4.1.2.25" evidence="8"/>
<evidence type="ECO:0000256" key="8">
    <source>
        <dbReference type="RuleBase" id="RU362079"/>
    </source>
</evidence>
<dbReference type="FunFam" id="3.30.1130.10:FF:000002">
    <property type="entry name" value="7,8-dihydroneopterin aldolase"/>
    <property type="match status" value="1"/>
</dbReference>
<evidence type="ECO:0000259" key="9">
    <source>
        <dbReference type="SMART" id="SM00905"/>
    </source>
</evidence>
<dbReference type="UniPathway" id="UPA00077">
    <property type="reaction ID" value="UER00154"/>
</dbReference>
<dbReference type="Proteomes" id="UP000537130">
    <property type="component" value="Unassembled WGS sequence"/>
</dbReference>
<dbReference type="EMBL" id="JACHWY010000002">
    <property type="protein sequence ID" value="MBB3048123.1"/>
    <property type="molecule type" value="Genomic_DNA"/>
</dbReference>
<dbReference type="GO" id="GO:0005737">
    <property type="term" value="C:cytoplasm"/>
    <property type="evidence" value="ECO:0007669"/>
    <property type="project" value="TreeGrafter"/>
</dbReference>
<dbReference type="InterPro" id="IPR006157">
    <property type="entry name" value="FolB_dom"/>
</dbReference>
<dbReference type="RefSeq" id="WP_183410886.1">
    <property type="nucleotide sequence ID" value="NZ_JACHWY010000002.1"/>
</dbReference>
<dbReference type="GO" id="GO:0004150">
    <property type="term" value="F:dihydroneopterin aldolase activity"/>
    <property type="evidence" value="ECO:0007669"/>
    <property type="project" value="UniProtKB-UniRule"/>
</dbReference>
<proteinExistence type="inferred from homology"/>
<dbReference type="PANTHER" id="PTHR42844">
    <property type="entry name" value="DIHYDRONEOPTERIN ALDOLASE 1-RELATED"/>
    <property type="match status" value="1"/>
</dbReference>
<dbReference type="SMART" id="SM00905">
    <property type="entry name" value="FolB"/>
    <property type="match status" value="1"/>
</dbReference>
<comment type="catalytic activity">
    <reaction evidence="1">
        <text>7,8-dihydroneopterin = 7,8-dihydromonapterin</text>
        <dbReference type="Rhea" id="RHEA:45328"/>
        <dbReference type="ChEBI" id="CHEBI:17001"/>
        <dbReference type="ChEBI" id="CHEBI:71175"/>
        <dbReference type="EC" id="5.1.99.8"/>
    </reaction>
</comment>
<keyword evidence="7 8" id="KW-0456">Lyase</keyword>
<name>A0A7W4Z6C8_9GAMM</name>
<dbReference type="Gene3D" id="3.30.1130.10">
    <property type="match status" value="1"/>
</dbReference>
<dbReference type="NCBIfam" id="TIGR00526">
    <property type="entry name" value="folB_dom"/>
    <property type="match status" value="1"/>
</dbReference>
<comment type="caution">
    <text evidence="10">The sequence shown here is derived from an EMBL/GenBank/DDBJ whole genome shotgun (WGS) entry which is preliminary data.</text>
</comment>
<evidence type="ECO:0000256" key="3">
    <source>
        <dbReference type="ARBA" id="ARBA00005013"/>
    </source>
</evidence>
<accession>A0A7W4Z6C8</accession>
<evidence type="ECO:0000313" key="10">
    <source>
        <dbReference type="EMBL" id="MBB3048123.1"/>
    </source>
</evidence>
<dbReference type="NCBIfam" id="TIGR00525">
    <property type="entry name" value="folB"/>
    <property type="match status" value="1"/>
</dbReference>
<keyword evidence="6" id="KW-0413">Isomerase</keyword>
<comment type="catalytic activity">
    <reaction evidence="2 8">
        <text>7,8-dihydroneopterin = 6-hydroxymethyl-7,8-dihydropterin + glycolaldehyde</text>
        <dbReference type="Rhea" id="RHEA:10540"/>
        <dbReference type="ChEBI" id="CHEBI:17001"/>
        <dbReference type="ChEBI" id="CHEBI:17071"/>
        <dbReference type="ChEBI" id="CHEBI:44841"/>
        <dbReference type="EC" id="4.1.2.25"/>
    </reaction>
</comment>
<reference evidence="10 11" key="1">
    <citation type="submission" date="2020-08" db="EMBL/GenBank/DDBJ databases">
        <title>Genomic Encyclopedia of Type Strains, Phase III (KMG-III): the genomes of soil and plant-associated and newly described type strains.</title>
        <authorList>
            <person name="Whitman W."/>
        </authorList>
    </citation>
    <scope>NUCLEOTIDE SEQUENCE [LARGE SCALE GENOMIC DNA]</scope>
    <source>
        <strain evidence="10 11">CECT 8654</strain>
    </source>
</reference>
<comment type="pathway">
    <text evidence="3 8">Cofactor biosynthesis; tetrahydrofolate biosynthesis; 2-amino-4-hydroxy-6-hydroxymethyl-7,8-dihydropteridine diphosphate from 7,8-dihydroneopterin triphosphate: step 3/4.</text>
</comment>
<keyword evidence="5 8" id="KW-0289">Folate biosynthesis</keyword>
<keyword evidence="11" id="KW-1185">Reference proteome</keyword>
<evidence type="ECO:0000256" key="1">
    <source>
        <dbReference type="ARBA" id="ARBA00000693"/>
    </source>
</evidence>
<evidence type="ECO:0000256" key="2">
    <source>
        <dbReference type="ARBA" id="ARBA00001353"/>
    </source>
</evidence>
<dbReference type="Pfam" id="PF02152">
    <property type="entry name" value="FolB"/>
    <property type="match status" value="1"/>
</dbReference>
<comment type="function">
    <text evidence="8">Catalyzes the conversion of 7,8-dihydroneopterin to 6-hydroxymethyl-7,8-dihydropterin.</text>
</comment>
<dbReference type="AlphaFoldDB" id="A0A7W4Z6C8"/>
<sequence length="118" mass="13246">MDKILIRGLKVRTIVGILPWERKIPQLLLLDVDLATDIRAAADSEDISQTVDYSAVAERLTRFIQESQFLLIETLAERCAALILEEFGVPEVRFLVSKPEAVPATDTVCIEITRSRHA</sequence>